<dbReference type="Gene3D" id="3.10.20.30">
    <property type="match status" value="1"/>
</dbReference>
<name>A0A2X3KXU4_9BACT</name>
<gene>
    <name evidence="1" type="ORF">BARAN1_0321</name>
</gene>
<dbReference type="Proteomes" id="UP000249818">
    <property type="component" value="Chromosome BARAN1"/>
</dbReference>
<dbReference type="NCBIfam" id="TIGR01687">
    <property type="entry name" value="moaD_arch"/>
    <property type="match status" value="1"/>
</dbReference>
<evidence type="ECO:0000313" key="1">
    <source>
        <dbReference type="EMBL" id="SQD92346.1"/>
    </source>
</evidence>
<accession>A0A2X3KXU4</accession>
<keyword evidence="2" id="KW-1185">Reference proteome</keyword>
<dbReference type="InterPro" id="IPR052045">
    <property type="entry name" value="Sulfur_Carrier/Prot_Modifier"/>
</dbReference>
<dbReference type="PANTHER" id="PTHR38031">
    <property type="entry name" value="SULFUR CARRIER PROTEIN SLR0821-RELATED"/>
    <property type="match status" value="1"/>
</dbReference>
<dbReference type="NCBIfam" id="NF041918">
    <property type="entry name" value="SAMP1"/>
    <property type="match status" value="1"/>
</dbReference>
<organism evidence="1 2">
    <name type="scientific">Candidatus Bipolaricaulis anaerobius</name>
    <dbReference type="NCBI Taxonomy" id="2026885"/>
    <lineage>
        <taxon>Bacteria</taxon>
        <taxon>Candidatus Bipolaricaulota</taxon>
        <taxon>Candidatus Bipolaricaulia</taxon>
        <taxon>Candidatus Bipolaricaulales</taxon>
        <taxon>Candidatus Bipolaricaulaceae</taxon>
        <taxon>Candidatus Bipolaricaulis</taxon>
    </lineage>
</organism>
<dbReference type="RefSeq" id="WP_122030577.1">
    <property type="nucleotide sequence ID" value="NZ_LS483254.1"/>
</dbReference>
<dbReference type="InterPro" id="IPR010038">
    <property type="entry name" value="MoaD_arc-typ"/>
</dbReference>
<sequence>MRVEVHIFFPFRTEIGEDPISLDLPSGADVAAAVAALGERYPVLRERIYGPDGRIGRHVLALVNGTAVQFKQGFATPLSDGAVLTLLPPVGGG</sequence>
<dbReference type="Pfam" id="PF02597">
    <property type="entry name" value="ThiS"/>
    <property type="match status" value="1"/>
</dbReference>
<dbReference type="OrthoDB" id="9156098at2"/>
<dbReference type="PANTHER" id="PTHR38031:SF1">
    <property type="entry name" value="SULFUR CARRIER PROTEIN CYSO"/>
    <property type="match status" value="1"/>
</dbReference>
<dbReference type="SUPFAM" id="SSF54285">
    <property type="entry name" value="MoaD/ThiS"/>
    <property type="match status" value="1"/>
</dbReference>
<protein>
    <submittedName>
        <fullName evidence="1">Putative Molybdopterin converting factor/thiamin biosynthesis sulphur carrier, beta-grasp</fullName>
    </submittedName>
</protein>
<evidence type="ECO:0000313" key="2">
    <source>
        <dbReference type="Proteomes" id="UP000249818"/>
    </source>
</evidence>
<dbReference type="KEGG" id="bana:BARAN1_0321"/>
<proteinExistence type="predicted"/>
<dbReference type="InterPro" id="IPR016155">
    <property type="entry name" value="Mopterin_synth/thiamin_S_b"/>
</dbReference>
<dbReference type="EMBL" id="LS483254">
    <property type="protein sequence ID" value="SQD92346.1"/>
    <property type="molecule type" value="Genomic_DNA"/>
</dbReference>
<dbReference type="InterPro" id="IPR003749">
    <property type="entry name" value="ThiS/MoaD-like"/>
</dbReference>
<reference evidence="2" key="1">
    <citation type="submission" date="2018-05" db="EMBL/GenBank/DDBJ databases">
        <authorList>
            <person name="Hao L."/>
        </authorList>
    </citation>
    <scope>NUCLEOTIDE SEQUENCE [LARGE SCALE GENOMIC DNA]</scope>
</reference>
<dbReference type="InterPro" id="IPR012675">
    <property type="entry name" value="Beta-grasp_dom_sf"/>
</dbReference>
<dbReference type="InterPro" id="IPR054834">
    <property type="entry name" value="SAMP1_3"/>
</dbReference>
<dbReference type="AlphaFoldDB" id="A0A2X3KXU4"/>